<gene>
    <name evidence="4" type="ORF">GCM10007205_24240</name>
</gene>
<organism evidence="4 5">
    <name type="scientific">Oxalicibacterium flavum</name>
    <dbReference type="NCBI Taxonomy" id="179467"/>
    <lineage>
        <taxon>Bacteria</taxon>
        <taxon>Pseudomonadati</taxon>
        <taxon>Pseudomonadota</taxon>
        <taxon>Betaproteobacteria</taxon>
        <taxon>Burkholderiales</taxon>
        <taxon>Oxalobacteraceae</taxon>
        <taxon>Oxalicibacterium</taxon>
    </lineage>
</organism>
<dbReference type="PANTHER" id="PTHR43300:SF11">
    <property type="entry name" value="ACETYLTRANSFERASE RV3034C-RELATED"/>
    <property type="match status" value="1"/>
</dbReference>
<keyword evidence="3" id="KW-0677">Repeat</keyword>
<dbReference type="SUPFAM" id="SSF51161">
    <property type="entry name" value="Trimeric LpxA-like enzymes"/>
    <property type="match status" value="1"/>
</dbReference>
<name>A0A8J2XVF9_9BURK</name>
<dbReference type="AlphaFoldDB" id="A0A8J2XVF9"/>
<dbReference type="CDD" id="cd03349">
    <property type="entry name" value="LbH_XAT"/>
    <property type="match status" value="1"/>
</dbReference>
<protein>
    <recommendedName>
        <fullName evidence="6">Acetyltransferase</fullName>
    </recommendedName>
</protein>
<dbReference type="Gene3D" id="2.160.10.10">
    <property type="entry name" value="Hexapeptide repeat proteins"/>
    <property type="match status" value="1"/>
</dbReference>
<evidence type="ECO:0000256" key="2">
    <source>
        <dbReference type="ARBA" id="ARBA00022679"/>
    </source>
</evidence>
<reference evidence="4" key="2">
    <citation type="submission" date="2020-09" db="EMBL/GenBank/DDBJ databases">
        <authorList>
            <person name="Sun Q."/>
            <person name="Sedlacek I."/>
        </authorList>
    </citation>
    <scope>NUCLEOTIDE SEQUENCE</scope>
    <source>
        <strain evidence="4">CCM 7086</strain>
    </source>
</reference>
<dbReference type="Proteomes" id="UP000620266">
    <property type="component" value="Unassembled WGS sequence"/>
</dbReference>
<comment type="similarity">
    <text evidence="1">Belongs to the transferase hexapeptide repeat family.</text>
</comment>
<dbReference type="RefSeq" id="WP_188396533.1">
    <property type="nucleotide sequence ID" value="NZ_BMCG01000005.1"/>
</dbReference>
<dbReference type="GO" id="GO:0016740">
    <property type="term" value="F:transferase activity"/>
    <property type="evidence" value="ECO:0007669"/>
    <property type="project" value="UniProtKB-KW"/>
</dbReference>
<dbReference type="InterPro" id="IPR050179">
    <property type="entry name" value="Trans_hexapeptide_repeat"/>
</dbReference>
<accession>A0A8J2XVF9</accession>
<dbReference type="InterPro" id="IPR018357">
    <property type="entry name" value="Hexapep_transf_CS"/>
</dbReference>
<keyword evidence="2" id="KW-0808">Transferase</keyword>
<evidence type="ECO:0000313" key="5">
    <source>
        <dbReference type="Proteomes" id="UP000620266"/>
    </source>
</evidence>
<comment type="caution">
    <text evidence="4">The sequence shown here is derived from an EMBL/GenBank/DDBJ whole genome shotgun (WGS) entry which is preliminary data.</text>
</comment>
<dbReference type="PANTHER" id="PTHR43300">
    <property type="entry name" value="ACETYLTRANSFERASE"/>
    <property type="match status" value="1"/>
</dbReference>
<dbReference type="InterPro" id="IPR011004">
    <property type="entry name" value="Trimer_LpxA-like_sf"/>
</dbReference>
<evidence type="ECO:0000256" key="1">
    <source>
        <dbReference type="ARBA" id="ARBA00007274"/>
    </source>
</evidence>
<dbReference type="PROSITE" id="PS00101">
    <property type="entry name" value="HEXAPEP_TRANSFERASES"/>
    <property type="match status" value="1"/>
</dbReference>
<sequence length="288" mass="31390">MKPAVIASSKLPFPLTVAVTPAWLEKLREVGISTDSSIENHDGNGGWLSKLSEYTFGRRIVVEGPCAFHGGLYGPNPWTAEGGFCTMGAASYSHSSLPEGLSVGRYCSIGKGLRFLDFAHPTDWVSTSVAFFQPSGVKATTSIHSLIERELAANAAPSRRVFDPRLGKTYPTIGHDVWIGENVVLSMGISVGTGAILASNAVVTRDVPPYTIVAGVPAKVQRMRFSEKVIQRLLKSHWWEYSFADLQAMNMQAPIEFLGQLEATIANHEIDVWQPRTLTFPDDLIGKD</sequence>
<evidence type="ECO:0008006" key="6">
    <source>
        <dbReference type="Google" id="ProtNLM"/>
    </source>
</evidence>
<dbReference type="EMBL" id="BMCG01000005">
    <property type="protein sequence ID" value="GGC14547.1"/>
    <property type="molecule type" value="Genomic_DNA"/>
</dbReference>
<proteinExistence type="inferred from homology"/>
<evidence type="ECO:0000256" key="3">
    <source>
        <dbReference type="ARBA" id="ARBA00022737"/>
    </source>
</evidence>
<reference evidence="4" key="1">
    <citation type="journal article" date="2014" name="Int. J. Syst. Evol. Microbiol.">
        <title>Complete genome sequence of Corynebacterium casei LMG S-19264T (=DSM 44701T), isolated from a smear-ripened cheese.</title>
        <authorList>
            <consortium name="US DOE Joint Genome Institute (JGI-PGF)"/>
            <person name="Walter F."/>
            <person name="Albersmeier A."/>
            <person name="Kalinowski J."/>
            <person name="Ruckert C."/>
        </authorList>
    </citation>
    <scope>NUCLEOTIDE SEQUENCE</scope>
    <source>
        <strain evidence="4">CCM 7086</strain>
    </source>
</reference>
<evidence type="ECO:0000313" key="4">
    <source>
        <dbReference type="EMBL" id="GGC14547.1"/>
    </source>
</evidence>
<keyword evidence="5" id="KW-1185">Reference proteome</keyword>